<comment type="caution">
    <text evidence="4">The sequence shown here is derived from an EMBL/GenBank/DDBJ whole genome shotgun (WGS) entry which is preliminary data.</text>
</comment>
<dbReference type="EMBL" id="CAJOAX010007086">
    <property type="protein sequence ID" value="CAF4000155.1"/>
    <property type="molecule type" value="Genomic_DNA"/>
</dbReference>
<evidence type="ECO:0008006" key="6">
    <source>
        <dbReference type="Google" id="ProtNLM"/>
    </source>
</evidence>
<dbReference type="Proteomes" id="UP000663882">
    <property type="component" value="Unassembled WGS sequence"/>
</dbReference>
<evidence type="ECO:0000313" key="3">
    <source>
        <dbReference type="EMBL" id="CAF4000155.1"/>
    </source>
</evidence>
<dbReference type="Proteomes" id="UP000663889">
    <property type="component" value="Unassembled WGS sequence"/>
</dbReference>
<dbReference type="EMBL" id="CAJNOO010003676">
    <property type="protein sequence ID" value="CAF1349637.1"/>
    <property type="molecule type" value="Genomic_DNA"/>
</dbReference>
<organism evidence="4 5">
    <name type="scientific">Rotaria sordida</name>
    <dbReference type="NCBI Taxonomy" id="392033"/>
    <lineage>
        <taxon>Eukaryota</taxon>
        <taxon>Metazoa</taxon>
        <taxon>Spiralia</taxon>
        <taxon>Gnathifera</taxon>
        <taxon>Rotifera</taxon>
        <taxon>Eurotatoria</taxon>
        <taxon>Bdelloidea</taxon>
        <taxon>Philodinida</taxon>
        <taxon>Philodinidae</taxon>
        <taxon>Rotaria</taxon>
    </lineage>
</organism>
<name>A0A819SE29_9BILA</name>
<dbReference type="Proteomes" id="UP000663823">
    <property type="component" value="Unassembled WGS sequence"/>
</dbReference>
<dbReference type="Proteomes" id="UP000663874">
    <property type="component" value="Unassembled WGS sequence"/>
</dbReference>
<evidence type="ECO:0000313" key="4">
    <source>
        <dbReference type="EMBL" id="CAF4050808.1"/>
    </source>
</evidence>
<dbReference type="EMBL" id="CAJOBE010007971">
    <property type="protein sequence ID" value="CAF4050808.1"/>
    <property type="molecule type" value="Genomic_DNA"/>
</dbReference>
<dbReference type="EMBL" id="CAJNOU010005604">
    <property type="protein sequence ID" value="CAF1483327.1"/>
    <property type="molecule type" value="Genomic_DNA"/>
</dbReference>
<gene>
    <name evidence="4" type="ORF">FNK824_LOCUS28697</name>
    <name evidence="3" type="ORF">OTI717_LOCUS28965</name>
    <name evidence="1" type="ORF">RFH988_LOCUS32228</name>
    <name evidence="2" type="ORF">SEV965_LOCUS35212</name>
</gene>
<evidence type="ECO:0000313" key="2">
    <source>
        <dbReference type="EMBL" id="CAF1483327.1"/>
    </source>
</evidence>
<evidence type="ECO:0000313" key="1">
    <source>
        <dbReference type="EMBL" id="CAF1349637.1"/>
    </source>
</evidence>
<dbReference type="AlphaFoldDB" id="A0A819SE29"/>
<sequence length="105" mass="11762">MNTVCISRENDERLECFIQDSFCLPKGFIKGAVGASDAFAAGIIYGIYKKWPIQERLCCTVCVVAMCLSDETPYAGVKSIEERMKLKEIFQCRILNPTSPISDIE</sequence>
<proteinExistence type="predicted"/>
<reference evidence="4" key="1">
    <citation type="submission" date="2021-02" db="EMBL/GenBank/DDBJ databases">
        <authorList>
            <person name="Nowell W R."/>
        </authorList>
    </citation>
    <scope>NUCLEOTIDE SEQUENCE</scope>
</reference>
<protein>
    <recommendedName>
        <fullName evidence="6">Carbohydrate kinase PfkB domain-containing protein</fullName>
    </recommendedName>
</protein>
<accession>A0A819SE29</accession>
<evidence type="ECO:0000313" key="5">
    <source>
        <dbReference type="Proteomes" id="UP000663874"/>
    </source>
</evidence>
<dbReference type="OrthoDB" id="415590at2759"/>
<dbReference type="SUPFAM" id="SSF53613">
    <property type="entry name" value="Ribokinase-like"/>
    <property type="match status" value="1"/>
</dbReference>
<dbReference type="Gene3D" id="3.40.1190.20">
    <property type="match status" value="1"/>
</dbReference>
<dbReference type="InterPro" id="IPR029056">
    <property type="entry name" value="Ribokinase-like"/>
</dbReference>